<dbReference type="PANTHER" id="PTHR21084:SF1">
    <property type="entry name" value="DENSE INCISORS"/>
    <property type="match status" value="1"/>
</dbReference>
<feature type="region of interest" description="Disordered" evidence="1">
    <location>
        <begin position="92"/>
        <end position="112"/>
    </location>
</feature>
<organism evidence="2 3">
    <name type="scientific">Mola mola</name>
    <name type="common">Ocean sunfish</name>
    <name type="synonym">Tetraodon mola</name>
    <dbReference type="NCBI Taxonomy" id="94237"/>
    <lineage>
        <taxon>Eukaryota</taxon>
        <taxon>Metazoa</taxon>
        <taxon>Chordata</taxon>
        <taxon>Craniata</taxon>
        <taxon>Vertebrata</taxon>
        <taxon>Euteleostomi</taxon>
        <taxon>Actinopterygii</taxon>
        <taxon>Neopterygii</taxon>
        <taxon>Teleostei</taxon>
        <taxon>Neoteleostei</taxon>
        <taxon>Acanthomorphata</taxon>
        <taxon>Eupercaria</taxon>
        <taxon>Tetraodontiformes</taxon>
        <taxon>Molidae</taxon>
        <taxon>Mola</taxon>
    </lineage>
</organism>
<dbReference type="InterPro" id="IPR026698">
    <property type="entry name" value="UPF_C3orf38"/>
</dbReference>
<sequence length="314" mass="35070">MSRLSEIERTGCLNILKLLSKGDLLSLCDTVTNKLISVENVAEATETILSFTKNAEELLRRKKVHRDLIFRFLAKEGVPMPANSEKHQLALADEKSDENRQSLSTETLSDPRNKEAQVSFNPLVLGQQFCQWFFQLLNSQNPSFGQQPQDWGPQHFWPDFVYNTAGSEQMEEFLGSQLVNLRLLALTREEHLLLIPNLEPSGLKVLSSPHGLVLVAVAGTIHRDATCLGIFEQIFGLIRSPMEGNSWKIKFVNLKIRAQDAVGGKEVAAPTLSYSSGELQFLCSDVDDGKTPLRVFILGSECTITKKRSLSNNQ</sequence>
<dbReference type="InterPro" id="IPR032710">
    <property type="entry name" value="NTF2-like_dom_sf"/>
</dbReference>
<accession>A0A3Q3W0G0</accession>
<keyword evidence="3" id="KW-1185">Reference proteome</keyword>
<dbReference type="Pfam" id="PF15008">
    <property type="entry name" value="DUF4518"/>
    <property type="match status" value="1"/>
</dbReference>
<dbReference type="PANTHER" id="PTHR21084">
    <property type="entry name" value="DENSE INCISORS"/>
    <property type="match status" value="1"/>
</dbReference>
<evidence type="ECO:0000313" key="3">
    <source>
        <dbReference type="Proteomes" id="UP000261620"/>
    </source>
</evidence>
<reference evidence="2" key="1">
    <citation type="submission" date="2025-08" db="UniProtKB">
        <authorList>
            <consortium name="Ensembl"/>
        </authorList>
    </citation>
    <scope>IDENTIFICATION</scope>
</reference>
<dbReference type="STRING" id="94237.ENSMMOP00000007433"/>
<proteinExistence type="predicted"/>
<dbReference type="OMA" id="AKEYWCE"/>
<name>A0A3Q3W0G0_MOLML</name>
<protein>
    <submittedName>
        <fullName evidence="2">Uncharacterized protein</fullName>
    </submittedName>
</protein>
<reference evidence="2" key="2">
    <citation type="submission" date="2025-09" db="UniProtKB">
        <authorList>
            <consortium name="Ensembl"/>
        </authorList>
    </citation>
    <scope>IDENTIFICATION</scope>
</reference>
<dbReference type="Ensembl" id="ENSMMOT00000007574.1">
    <property type="protein sequence ID" value="ENSMMOP00000007433.1"/>
    <property type="gene ID" value="ENSMMOG00000005794.1"/>
</dbReference>
<dbReference type="Proteomes" id="UP000261620">
    <property type="component" value="Unplaced"/>
</dbReference>
<evidence type="ECO:0000256" key="1">
    <source>
        <dbReference type="SAM" id="MobiDB-lite"/>
    </source>
</evidence>
<dbReference type="AlphaFoldDB" id="A0A3Q3W0G0"/>
<evidence type="ECO:0000313" key="2">
    <source>
        <dbReference type="Ensembl" id="ENSMMOP00000007433.1"/>
    </source>
</evidence>
<dbReference type="SUPFAM" id="SSF54427">
    <property type="entry name" value="NTF2-like"/>
    <property type="match status" value="1"/>
</dbReference>